<keyword evidence="6" id="KW-0961">Cell wall biogenesis/degradation</keyword>
<dbReference type="GO" id="GO:0005975">
    <property type="term" value="P:carbohydrate metabolic process"/>
    <property type="evidence" value="ECO:0007669"/>
    <property type="project" value="InterPro"/>
</dbReference>
<evidence type="ECO:0000256" key="3">
    <source>
        <dbReference type="ARBA" id="ARBA00022622"/>
    </source>
</evidence>
<name>A0A284RNS7_ARMOS</name>
<dbReference type="SUPFAM" id="SSF88713">
    <property type="entry name" value="Glycoside hydrolase/deacetylase"/>
    <property type="match status" value="1"/>
</dbReference>
<dbReference type="OrthoDB" id="9970124at2759"/>
<keyword evidence="2" id="KW-1003">Cell membrane</keyword>
<keyword evidence="5" id="KW-0449">Lipoprotein</keyword>
<evidence type="ECO:0000256" key="5">
    <source>
        <dbReference type="ARBA" id="ARBA00023288"/>
    </source>
</evidence>
<evidence type="ECO:0000256" key="1">
    <source>
        <dbReference type="ARBA" id="ARBA00004609"/>
    </source>
</evidence>
<dbReference type="GO" id="GO:0005886">
    <property type="term" value="C:plasma membrane"/>
    <property type="evidence" value="ECO:0007669"/>
    <property type="project" value="UniProtKB-SubCell"/>
</dbReference>
<evidence type="ECO:0000313" key="9">
    <source>
        <dbReference type="Proteomes" id="UP000219338"/>
    </source>
</evidence>
<dbReference type="InterPro" id="IPR002509">
    <property type="entry name" value="NODB_dom"/>
</dbReference>
<comment type="subcellular location">
    <subcellularLocation>
        <location evidence="1">Cell membrane</location>
        <topology evidence="1">Lipid-anchor</topology>
        <topology evidence="1">GPI-anchor</topology>
    </subcellularLocation>
</comment>
<evidence type="ECO:0000313" key="8">
    <source>
        <dbReference type="EMBL" id="SJL10426.1"/>
    </source>
</evidence>
<evidence type="ECO:0000259" key="7">
    <source>
        <dbReference type="PROSITE" id="PS51677"/>
    </source>
</evidence>
<evidence type="ECO:0000256" key="2">
    <source>
        <dbReference type="ARBA" id="ARBA00022475"/>
    </source>
</evidence>
<dbReference type="EMBL" id="FUEG01000012">
    <property type="protein sequence ID" value="SJL10426.1"/>
    <property type="molecule type" value="Genomic_DNA"/>
</dbReference>
<gene>
    <name evidence="8" type="ORF">ARMOST_13812</name>
</gene>
<dbReference type="GO" id="GO:0071555">
    <property type="term" value="P:cell wall organization"/>
    <property type="evidence" value="ECO:0007669"/>
    <property type="project" value="UniProtKB-KW"/>
</dbReference>
<dbReference type="Pfam" id="PF01522">
    <property type="entry name" value="Polysacc_deac_1"/>
    <property type="match status" value="1"/>
</dbReference>
<organism evidence="8 9">
    <name type="scientific">Armillaria ostoyae</name>
    <name type="common">Armillaria root rot fungus</name>
    <dbReference type="NCBI Taxonomy" id="47428"/>
    <lineage>
        <taxon>Eukaryota</taxon>
        <taxon>Fungi</taxon>
        <taxon>Dikarya</taxon>
        <taxon>Basidiomycota</taxon>
        <taxon>Agaricomycotina</taxon>
        <taxon>Agaricomycetes</taxon>
        <taxon>Agaricomycetidae</taxon>
        <taxon>Agaricales</taxon>
        <taxon>Marasmiineae</taxon>
        <taxon>Physalacriaceae</taxon>
        <taxon>Armillaria</taxon>
    </lineage>
</organism>
<dbReference type="PANTHER" id="PTHR43123:SF1">
    <property type="entry name" value="POLYSACCHARIDE DEACETYLASE-RELATED"/>
    <property type="match status" value="1"/>
</dbReference>
<keyword evidence="9" id="KW-1185">Reference proteome</keyword>
<dbReference type="GO" id="GO:0098552">
    <property type="term" value="C:side of membrane"/>
    <property type="evidence" value="ECO:0007669"/>
    <property type="project" value="UniProtKB-KW"/>
</dbReference>
<keyword evidence="3" id="KW-0336">GPI-anchor</keyword>
<dbReference type="AlphaFoldDB" id="A0A284RNS7"/>
<dbReference type="PROSITE" id="PS51677">
    <property type="entry name" value="NODB"/>
    <property type="match status" value="1"/>
</dbReference>
<proteinExistence type="predicted"/>
<keyword evidence="3" id="KW-0325">Glycoprotein</keyword>
<dbReference type="STRING" id="47428.A0A284RNS7"/>
<dbReference type="OMA" id="GFEIACH"/>
<evidence type="ECO:0000256" key="6">
    <source>
        <dbReference type="ARBA" id="ARBA00023316"/>
    </source>
</evidence>
<feature type="domain" description="NodB homology" evidence="7">
    <location>
        <begin position="75"/>
        <end position="308"/>
    </location>
</feature>
<reference evidence="9" key="1">
    <citation type="journal article" date="2017" name="Nat. Ecol. Evol.">
        <title>Genome expansion and lineage-specific genetic innovations in the forest pathogenic fungi Armillaria.</title>
        <authorList>
            <person name="Sipos G."/>
            <person name="Prasanna A.N."/>
            <person name="Walter M.C."/>
            <person name="O'Connor E."/>
            <person name="Balint B."/>
            <person name="Krizsan K."/>
            <person name="Kiss B."/>
            <person name="Hess J."/>
            <person name="Varga T."/>
            <person name="Slot J."/>
            <person name="Riley R."/>
            <person name="Boka B."/>
            <person name="Rigling D."/>
            <person name="Barry K."/>
            <person name="Lee J."/>
            <person name="Mihaltcheva S."/>
            <person name="LaButti K."/>
            <person name="Lipzen A."/>
            <person name="Waldron R."/>
            <person name="Moloney N.M."/>
            <person name="Sperisen C."/>
            <person name="Kredics L."/>
            <person name="Vagvoelgyi C."/>
            <person name="Patrignani A."/>
            <person name="Fitzpatrick D."/>
            <person name="Nagy I."/>
            <person name="Doyle S."/>
            <person name="Anderson J.B."/>
            <person name="Grigoriev I.V."/>
            <person name="Gueldener U."/>
            <person name="Muensterkoetter M."/>
            <person name="Nagy L.G."/>
        </authorList>
    </citation>
    <scope>NUCLEOTIDE SEQUENCE [LARGE SCALE GENOMIC DNA]</scope>
    <source>
        <strain evidence="9">C18/9</strain>
    </source>
</reference>
<dbReference type="GO" id="GO:0016810">
    <property type="term" value="F:hydrolase activity, acting on carbon-nitrogen (but not peptide) bonds"/>
    <property type="evidence" value="ECO:0007669"/>
    <property type="project" value="InterPro"/>
</dbReference>
<sequence length="335" mass="38098">MAPLDRYAEYLPERPIIGYGMDQPDPQWPDGAKIAISFVINWEEGGERNILDGDDGSETFITELCATQVLGGRDPVTESQFEYGPRAGLPRLMRLFKKYNMPATMYTVAAALERAPYLGPMLVEQGFEIACHGNRWINFMDVPPEEEEMHVHQAIDRLQKYTGDPSVPRGWMIGRRSNASQRLYCHAAKERGLEFLYSSDSYGDDLPYWLESPLASEGLPDEGMLILPYTLDCNDFRFVVAGSGWSSGEDFYKHLVDTFDVLYEEGQIGQAKMMSVGLHNRCVGRPGRLAAVEKFMQYICDKEGVWVARRDEIARHWRKRFPYDPSKAQGKVVVD</sequence>
<dbReference type="Gene3D" id="3.20.20.370">
    <property type="entry name" value="Glycoside hydrolase/deacetylase"/>
    <property type="match status" value="1"/>
</dbReference>
<dbReference type="InterPro" id="IPR011330">
    <property type="entry name" value="Glyco_hydro/deAcase_b/a-brl"/>
</dbReference>
<evidence type="ECO:0000256" key="4">
    <source>
        <dbReference type="ARBA" id="ARBA00023136"/>
    </source>
</evidence>
<accession>A0A284RNS7</accession>
<dbReference type="Proteomes" id="UP000219338">
    <property type="component" value="Unassembled WGS sequence"/>
</dbReference>
<dbReference type="PANTHER" id="PTHR43123">
    <property type="entry name" value="POLYSACCHARIDE DEACETYLASE-RELATED"/>
    <property type="match status" value="1"/>
</dbReference>
<keyword evidence="4" id="KW-0472">Membrane</keyword>
<protein>
    <submittedName>
        <fullName evidence="8">Related to Chitin deacetylase 1</fullName>
    </submittedName>
</protein>